<dbReference type="GO" id="GO:0005881">
    <property type="term" value="C:cytoplasmic microtubule"/>
    <property type="evidence" value="ECO:0007669"/>
    <property type="project" value="TreeGrafter"/>
</dbReference>
<comment type="similarity">
    <text evidence="2">Belongs to the CLASP family.</text>
</comment>
<dbReference type="GO" id="GO:0090307">
    <property type="term" value="P:mitotic spindle assembly"/>
    <property type="evidence" value="ECO:0007669"/>
    <property type="project" value="TreeGrafter"/>
</dbReference>
<dbReference type="PANTHER" id="PTHR21567">
    <property type="entry name" value="CLASP"/>
    <property type="match status" value="1"/>
</dbReference>
<feature type="compositionally biased region" description="Polar residues" evidence="8">
    <location>
        <begin position="216"/>
        <end position="231"/>
    </location>
</feature>
<feature type="region of interest" description="Disordered" evidence="8">
    <location>
        <begin position="509"/>
        <end position="551"/>
    </location>
</feature>
<dbReference type="GO" id="GO:1990023">
    <property type="term" value="C:mitotic spindle midzone"/>
    <property type="evidence" value="ECO:0007669"/>
    <property type="project" value="TreeGrafter"/>
</dbReference>
<evidence type="ECO:0000256" key="1">
    <source>
        <dbReference type="ARBA" id="ARBA00004186"/>
    </source>
</evidence>
<dbReference type="GO" id="GO:0005815">
    <property type="term" value="C:microtubule organizing center"/>
    <property type="evidence" value="ECO:0007669"/>
    <property type="project" value="TreeGrafter"/>
</dbReference>
<evidence type="ECO:0000256" key="3">
    <source>
        <dbReference type="ARBA" id="ARBA00011375"/>
    </source>
</evidence>
<evidence type="ECO:0000313" key="11">
    <source>
        <dbReference type="Proteomes" id="UP000012174"/>
    </source>
</evidence>
<keyword evidence="6" id="KW-0131">Cell cycle</keyword>
<keyword evidence="4" id="KW-0132">Cell division</keyword>
<dbReference type="Gene3D" id="1.25.10.10">
    <property type="entry name" value="Leucine-rich Repeat Variant"/>
    <property type="match status" value="3"/>
</dbReference>
<accession>M7SSG7</accession>
<evidence type="ECO:0000256" key="4">
    <source>
        <dbReference type="ARBA" id="ARBA00022618"/>
    </source>
</evidence>
<dbReference type="OrthoDB" id="46159at2759"/>
<dbReference type="SMART" id="SM01349">
    <property type="entry name" value="TOG"/>
    <property type="match status" value="2"/>
</dbReference>
<dbReference type="Pfam" id="PF12348">
    <property type="entry name" value="CLASP_N"/>
    <property type="match status" value="2"/>
</dbReference>
<name>M7SSG7_EUTLA</name>
<evidence type="ECO:0000313" key="10">
    <source>
        <dbReference type="EMBL" id="EMR67167.1"/>
    </source>
</evidence>
<evidence type="ECO:0000256" key="2">
    <source>
        <dbReference type="ARBA" id="ARBA00009549"/>
    </source>
</evidence>
<protein>
    <submittedName>
        <fullName evidence="10">Putative heat repeat containing protein</fullName>
    </submittedName>
</protein>
<dbReference type="PANTHER" id="PTHR21567:SF9">
    <property type="entry name" value="CLIP-ASSOCIATING PROTEIN"/>
    <property type="match status" value="1"/>
</dbReference>
<feature type="region of interest" description="Disordered" evidence="8">
    <location>
        <begin position="204"/>
        <end position="250"/>
    </location>
</feature>
<dbReference type="SUPFAM" id="SSF48371">
    <property type="entry name" value="ARM repeat"/>
    <property type="match status" value="1"/>
</dbReference>
<feature type="domain" description="TOG" evidence="9">
    <location>
        <begin position="257"/>
        <end position="490"/>
    </location>
</feature>
<dbReference type="Proteomes" id="UP000012174">
    <property type="component" value="Unassembled WGS sequence"/>
</dbReference>
<comment type="subcellular location">
    <subcellularLocation>
        <location evidence="1">Cytoplasm</location>
        <location evidence="1">Cytoskeleton</location>
        <location evidence="1">Spindle</location>
    </subcellularLocation>
</comment>
<evidence type="ECO:0000256" key="5">
    <source>
        <dbReference type="ARBA" id="ARBA00022701"/>
    </source>
</evidence>
<dbReference type="GO" id="GO:0051301">
    <property type="term" value="P:cell division"/>
    <property type="evidence" value="ECO:0007669"/>
    <property type="project" value="UniProtKB-KW"/>
</dbReference>
<sequence>MAERLTDEQVDSLIAILRKDVPIDTKVQYVTAVKSAIKQHNVPESCVAPLFDALRAASSSQHSALVNAGFTALNHLITRLSRQEPRYLVKEAKHTLSLIVEKMGDQKDKVRALAMQAMGTMYIHVPVDAERFVRNNAMVGKNPRAKEAEDADGMVRDAAKSTVIDLFRDAPNAAKSDLKKQLKNFKVRPAIEQAIVKELAPTGGVKRELESRPESALSSRPNFSASVSSMASERPITPMPETKPDPVEPSYVNTQRELDDIFKDMFQWFEGRETEQNWLKREESVTKLRRLNAGNASSDFPDAFVAGCRSLLDGILKAVNSLRTSLSKEACNLVQDLANTFGPGIDPMVELLMQSFVKLCAATKKIASQQANATVDTIIGRTTYNNRIMQHVWGACQDKNVQPRSYAAGWLKTLIRKEAYHKNHIEHSGGLDLIEKGIKKGLNDANPGVREKMRSTYWTFATVWPTRAEVPIKLGVITSVYNIYHSSEARYTNPAGDNVIPRCIASLKQNAPSSPPKPSVTAASPRPVVPTEEDNTVMPESATPTTPKPLKVYEDPFTAEEAQQPTPNDSIVDRPVLEDKPVNETTANLSRAPAEPNASPIAPSSPEKARQNSRLLDSGIVRVKAQTLDVHGFRKLQSLIRGDGTGSSKSSPAPPPFTDDKFDALLVGLFAYLESPLDGLSPEKVQDVKAQVLATIKLLLKKHQDRFQPHIARGLEALLAARARYQARTHIVSGLELLADELVAIGDAAEILATMTRSLEKLGLDGDGTAINGNNNNNSSQCRSLSMGLHILRQLIELHGGAAAAADSTTTAFVPTDTEVAGLTALCARCLESAESAVRMDAVQLCVALHARLGEARFWDAMRDVREDPKSLITYYVVKRQRERGEGPVA</sequence>
<evidence type="ECO:0000256" key="7">
    <source>
        <dbReference type="ARBA" id="ARBA00024889"/>
    </source>
</evidence>
<comment type="function">
    <text evidence="7">Microtubule binding protein that promotes the stabilization of dynamic microtubules. Required for mitotic spindle formation.</text>
</comment>
<keyword evidence="5" id="KW-0493">Microtubule</keyword>
<proteinExistence type="inferred from homology"/>
<reference evidence="11" key="1">
    <citation type="journal article" date="2013" name="Genome Announc.">
        <title>Draft genome sequence of the grapevine dieback fungus Eutypa lata UCR-EL1.</title>
        <authorList>
            <person name="Blanco-Ulate B."/>
            <person name="Rolshausen P.E."/>
            <person name="Cantu D."/>
        </authorList>
    </citation>
    <scope>NUCLEOTIDE SEQUENCE [LARGE SCALE GENOMIC DNA]</scope>
    <source>
        <strain evidence="11">UCR-EL1</strain>
    </source>
</reference>
<gene>
    <name evidence="10" type="ORF">UCREL1_5830</name>
</gene>
<dbReference type="GO" id="GO:0060172">
    <property type="term" value="P:astral microtubule depolymerization"/>
    <property type="evidence" value="ECO:0007669"/>
    <property type="project" value="TreeGrafter"/>
</dbReference>
<dbReference type="OMA" id="ANYVIAN"/>
<keyword evidence="11" id="KW-1185">Reference proteome</keyword>
<dbReference type="InterPro" id="IPR011989">
    <property type="entry name" value="ARM-like"/>
</dbReference>
<dbReference type="InterPro" id="IPR016024">
    <property type="entry name" value="ARM-type_fold"/>
</dbReference>
<dbReference type="AlphaFoldDB" id="M7SSG7"/>
<evidence type="ECO:0000256" key="6">
    <source>
        <dbReference type="ARBA" id="ARBA00022776"/>
    </source>
</evidence>
<dbReference type="GO" id="GO:0005876">
    <property type="term" value="C:spindle microtubule"/>
    <property type="evidence" value="ECO:0007669"/>
    <property type="project" value="TreeGrafter"/>
</dbReference>
<dbReference type="GO" id="GO:0008017">
    <property type="term" value="F:microtubule binding"/>
    <property type="evidence" value="ECO:0007669"/>
    <property type="project" value="TreeGrafter"/>
</dbReference>
<evidence type="ECO:0000256" key="8">
    <source>
        <dbReference type="SAM" id="MobiDB-lite"/>
    </source>
</evidence>
<dbReference type="KEGG" id="ela:UCREL1_5830"/>
<keyword evidence="6" id="KW-0498">Mitosis</keyword>
<dbReference type="HOGENOM" id="CLU_004060_0_0_1"/>
<comment type="subunit">
    <text evidence="3">Interacts with microtubules.</text>
</comment>
<dbReference type="InterPro" id="IPR034085">
    <property type="entry name" value="TOG"/>
</dbReference>
<evidence type="ECO:0000259" key="9">
    <source>
        <dbReference type="SMART" id="SM01349"/>
    </source>
</evidence>
<feature type="region of interest" description="Disordered" evidence="8">
    <location>
        <begin position="586"/>
        <end position="615"/>
    </location>
</feature>
<organism evidence="10 11">
    <name type="scientific">Eutypa lata (strain UCR-EL1)</name>
    <name type="common">Grapevine dieback disease fungus</name>
    <name type="synonym">Eutypa armeniacae</name>
    <dbReference type="NCBI Taxonomy" id="1287681"/>
    <lineage>
        <taxon>Eukaryota</taxon>
        <taxon>Fungi</taxon>
        <taxon>Dikarya</taxon>
        <taxon>Ascomycota</taxon>
        <taxon>Pezizomycotina</taxon>
        <taxon>Sordariomycetes</taxon>
        <taxon>Xylariomycetidae</taxon>
        <taxon>Xylariales</taxon>
        <taxon>Diatrypaceae</taxon>
        <taxon>Eutypa</taxon>
    </lineage>
</organism>
<dbReference type="InterPro" id="IPR024395">
    <property type="entry name" value="CLASP_N_dom"/>
</dbReference>
<dbReference type="eggNOG" id="ENOG502QT5T">
    <property type="taxonomic scope" value="Eukaryota"/>
</dbReference>
<feature type="domain" description="TOG" evidence="9">
    <location>
        <begin position="1"/>
        <end position="191"/>
    </location>
</feature>
<dbReference type="EMBL" id="KB706501">
    <property type="protein sequence ID" value="EMR67167.1"/>
    <property type="molecule type" value="Genomic_DNA"/>
</dbReference>